<dbReference type="Proteomes" id="UP000195569">
    <property type="component" value="Unassembled WGS sequence"/>
</dbReference>
<keyword evidence="2" id="KW-1185">Reference proteome</keyword>
<proteinExistence type="predicted"/>
<name>A0A1N7SSW2_9BURK</name>
<evidence type="ECO:0000313" key="2">
    <source>
        <dbReference type="Proteomes" id="UP000195569"/>
    </source>
</evidence>
<organism evidence="1 2">
    <name type="scientific">Paraburkholderia piptadeniae</name>
    <dbReference type="NCBI Taxonomy" id="1701573"/>
    <lineage>
        <taxon>Bacteria</taxon>
        <taxon>Pseudomonadati</taxon>
        <taxon>Pseudomonadota</taxon>
        <taxon>Betaproteobacteria</taxon>
        <taxon>Burkholderiales</taxon>
        <taxon>Burkholderiaceae</taxon>
        <taxon>Paraburkholderia</taxon>
    </lineage>
</organism>
<accession>A0A1N7SSW2</accession>
<dbReference type="AlphaFoldDB" id="A0A1N7SSW2"/>
<comment type="caution">
    <text evidence="1">The sequence shown here is derived from an EMBL/GenBank/DDBJ whole genome shotgun (WGS) entry which is preliminary data.</text>
</comment>
<protein>
    <submittedName>
        <fullName evidence="1">Uncharacterized protein</fullName>
    </submittedName>
</protein>
<dbReference type="RefSeq" id="WP_087739142.1">
    <property type="nucleotide sequence ID" value="NZ_CYGY02000083.1"/>
</dbReference>
<dbReference type="EMBL" id="CYGY02000083">
    <property type="protein sequence ID" value="SIT50442.1"/>
    <property type="molecule type" value="Genomic_DNA"/>
</dbReference>
<gene>
    <name evidence="1" type="ORF">BN2476_830013</name>
</gene>
<evidence type="ECO:0000313" key="1">
    <source>
        <dbReference type="EMBL" id="SIT50442.1"/>
    </source>
</evidence>
<dbReference type="OrthoDB" id="6873399at2"/>
<sequence length="184" mass="19903">MTTSAQLRAIAVEALTGTTIAGANVFSPRDIPSWDQSYPMLIVTAGDEDGDGLGRNGPPQFNVTSTLKVVGRVEREAENDDVGAALCYVDLETIRDQVKSAVINYPALMTLLQQYPFFRSRMEVGGKEDSAFHQGQVVIEIGMEFFQGPDDFYQAPTVAFEETDVVLTVADGTPQPGAVITLPQ</sequence>
<reference evidence="1" key="1">
    <citation type="submission" date="2016-12" db="EMBL/GenBank/DDBJ databases">
        <authorList>
            <person name="Moulin L."/>
        </authorList>
    </citation>
    <scope>NUCLEOTIDE SEQUENCE [LARGE SCALE GENOMIC DNA]</scope>
    <source>
        <strain evidence="1">STM 7183</strain>
    </source>
</reference>